<dbReference type="Ensembl" id="ENSVURT00010021953.1">
    <property type="protein sequence ID" value="ENSVURP00010019293.1"/>
    <property type="gene ID" value="ENSVURG00010014720.1"/>
</dbReference>
<dbReference type="PANTHER" id="PTHR23232:SF163">
    <property type="entry name" value="ZINC FINGER PROTEIN 589"/>
    <property type="match status" value="1"/>
</dbReference>
<dbReference type="CDD" id="cd07765">
    <property type="entry name" value="KRAB_A-box"/>
    <property type="match status" value="1"/>
</dbReference>
<dbReference type="InterPro" id="IPR001909">
    <property type="entry name" value="KRAB"/>
</dbReference>
<organism evidence="2 3">
    <name type="scientific">Vombatus ursinus</name>
    <name type="common">Common wombat</name>
    <dbReference type="NCBI Taxonomy" id="29139"/>
    <lineage>
        <taxon>Eukaryota</taxon>
        <taxon>Metazoa</taxon>
        <taxon>Chordata</taxon>
        <taxon>Craniata</taxon>
        <taxon>Vertebrata</taxon>
        <taxon>Euteleostomi</taxon>
        <taxon>Mammalia</taxon>
        <taxon>Metatheria</taxon>
        <taxon>Diprotodontia</taxon>
        <taxon>Vombatidae</taxon>
        <taxon>Vombatus</taxon>
    </lineage>
</organism>
<dbReference type="GO" id="GO:0006355">
    <property type="term" value="P:regulation of DNA-templated transcription"/>
    <property type="evidence" value="ECO:0007669"/>
    <property type="project" value="InterPro"/>
</dbReference>
<evidence type="ECO:0000313" key="2">
    <source>
        <dbReference type="Ensembl" id="ENSVURP00010019293.1"/>
    </source>
</evidence>
<dbReference type="InterPro" id="IPR036051">
    <property type="entry name" value="KRAB_dom_sf"/>
</dbReference>
<dbReference type="Gene3D" id="6.10.140.140">
    <property type="match status" value="1"/>
</dbReference>
<name>A0A4X2L5P1_VOMUR</name>
<dbReference type="SUPFAM" id="SSF109640">
    <property type="entry name" value="KRAB domain (Kruppel-associated box)"/>
    <property type="match status" value="1"/>
</dbReference>
<sequence>MCWVFQESVTFKDVAVAFTLEEWRHLGPSQKDLYRDVMLENYRNLVGLGLAISKPYVICQLEQGEAPWTPEGDVPQRHCAGEWGGTGWPARFAGQSILVGKALMKERPGSQPSCRCPASCQGPRGRAVSSSQRRGGLQGDLLLGFQGHEVSLRKLEGGLPWRDESKEIGQSQRNPRWCQEAGCWKGEVGP</sequence>
<dbReference type="PROSITE" id="PS50805">
    <property type="entry name" value="KRAB"/>
    <property type="match status" value="1"/>
</dbReference>
<reference evidence="2" key="3">
    <citation type="submission" date="2025-09" db="UniProtKB">
        <authorList>
            <consortium name="Ensembl"/>
        </authorList>
    </citation>
    <scope>IDENTIFICATION</scope>
</reference>
<dbReference type="STRING" id="29139.ENSVURP00010019293"/>
<dbReference type="GeneTree" id="ENSGT00950000182890"/>
<evidence type="ECO:0000313" key="3">
    <source>
        <dbReference type="Proteomes" id="UP000314987"/>
    </source>
</evidence>
<proteinExistence type="predicted"/>
<dbReference type="AlphaFoldDB" id="A0A4X2L5P1"/>
<dbReference type="Proteomes" id="UP000314987">
    <property type="component" value="Unassembled WGS sequence"/>
</dbReference>
<reference evidence="2" key="2">
    <citation type="submission" date="2025-08" db="UniProtKB">
        <authorList>
            <consortium name="Ensembl"/>
        </authorList>
    </citation>
    <scope>IDENTIFICATION</scope>
</reference>
<reference evidence="3" key="1">
    <citation type="submission" date="2018-12" db="EMBL/GenBank/DDBJ databases">
        <authorList>
            <person name="Yazar S."/>
        </authorList>
    </citation>
    <scope>NUCLEOTIDE SEQUENCE [LARGE SCALE GENOMIC DNA]</scope>
</reference>
<keyword evidence="3" id="KW-1185">Reference proteome</keyword>
<dbReference type="InterPro" id="IPR050169">
    <property type="entry name" value="Krueppel_C2H2_ZnF"/>
</dbReference>
<accession>A0A4X2L5P1</accession>
<dbReference type="SMART" id="SM00349">
    <property type="entry name" value="KRAB"/>
    <property type="match status" value="1"/>
</dbReference>
<feature type="domain" description="KRAB" evidence="1">
    <location>
        <begin position="9"/>
        <end position="80"/>
    </location>
</feature>
<dbReference type="PANTHER" id="PTHR23232">
    <property type="entry name" value="KRAB DOMAIN C2H2 ZINC FINGER"/>
    <property type="match status" value="1"/>
</dbReference>
<evidence type="ECO:0000259" key="1">
    <source>
        <dbReference type="PROSITE" id="PS50805"/>
    </source>
</evidence>
<dbReference type="Pfam" id="PF01352">
    <property type="entry name" value="KRAB"/>
    <property type="match status" value="1"/>
</dbReference>
<protein>
    <recommendedName>
        <fullName evidence="1">KRAB domain-containing protein</fullName>
    </recommendedName>
</protein>